<dbReference type="STRING" id="32507.ENSNBRP00000013226"/>
<dbReference type="SMART" id="SM00409">
    <property type="entry name" value="IG"/>
    <property type="match status" value="2"/>
</dbReference>
<proteinExistence type="predicted"/>
<dbReference type="Bgee" id="ENSNBRG00000010254">
    <property type="expression patterns" value="Expressed in blood and 6 other cell types or tissues"/>
</dbReference>
<evidence type="ECO:0000259" key="3">
    <source>
        <dbReference type="PROSITE" id="PS50835"/>
    </source>
</evidence>
<sequence length="414" mass="47606">MCLYAVSAWGQSSSSRLGVVVEAKNITLPAGSKAILPCHSPRMVWIRDRLKDRQRVVHWDLVRSSPENSVERVLDMSPGANQRVYNAYNKGRVFIPDSAFSDGNFSLTINNVAATDKGVYTCNLHHHYCQIHQSIQIQVDVTKSARKEKRYYDGEKTVFVVLLGSSVVLPCVNRRPLWREGLQEDQQQVAHWDFQPPGVRPDKADRLVDLYASGERRDYGPLFAQSKMSVAEDAFTLGDFSLFISDLRPADKGLYSCHLHHHYCGLHERRIFRLTVGPPLLPDSTPAPRIFQNDEPDPRVEPPRVVNVFIPEHRSYFMQHLGYFLATFLLLGFIVIALIMLTRRRKKRGIFYYNIPAWFLLVYCNLIVFLSIIKSIFIRVTFCYYCVRLRFFFCFLQGWSMSWVDPNGNALSCG</sequence>
<dbReference type="InterPro" id="IPR013783">
    <property type="entry name" value="Ig-like_fold"/>
</dbReference>
<dbReference type="GO" id="GO:0030154">
    <property type="term" value="P:cell differentiation"/>
    <property type="evidence" value="ECO:0007669"/>
    <property type="project" value="TreeGrafter"/>
</dbReference>
<dbReference type="Pfam" id="PF07686">
    <property type="entry name" value="V-set"/>
    <property type="match status" value="2"/>
</dbReference>
<dbReference type="PROSITE" id="PS50835">
    <property type="entry name" value="IG_LIKE"/>
    <property type="match status" value="1"/>
</dbReference>
<reference evidence="4" key="1">
    <citation type="submission" date="2025-08" db="UniProtKB">
        <authorList>
            <consortium name="Ensembl"/>
        </authorList>
    </citation>
    <scope>IDENTIFICATION</scope>
</reference>
<dbReference type="Gene3D" id="2.60.40.10">
    <property type="entry name" value="Immunoglobulins"/>
    <property type="match status" value="2"/>
</dbReference>
<dbReference type="GeneTree" id="ENSGT00390000001509"/>
<dbReference type="AlphaFoldDB" id="A0A3Q4GVP5"/>
<keyword evidence="2" id="KW-0812">Transmembrane</keyword>
<evidence type="ECO:0000256" key="1">
    <source>
        <dbReference type="ARBA" id="ARBA00018734"/>
    </source>
</evidence>
<protein>
    <recommendedName>
        <fullName evidence="1">Matrix remodeling-associated protein 8</fullName>
    </recommendedName>
</protein>
<feature type="transmembrane region" description="Helical" evidence="2">
    <location>
        <begin position="350"/>
        <end position="370"/>
    </location>
</feature>
<dbReference type="PANTHER" id="PTHR44793">
    <property type="entry name" value="MATRIX REMODELING-ASSOCIATED PROTEIN 8"/>
    <property type="match status" value="1"/>
</dbReference>
<accession>A0A3Q4GVP5</accession>
<organism evidence="4 5">
    <name type="scientific">Neolamprologus brichardi</name>
    <name type="common">Fairy cichlid</name>
    <name type="synonym">Lamprologus brichardi</name>
    <dbReference type="NCBI Taxonomy" id="32507"/>
    <lineage>
        <taxon>Eukaryota</taxon>
        <taxon>Metazoa</taxon>
        <taxon>Chordata</taxon>
        <taxon>Craniata</taxon>
        <taxon>Vertebrata</taxon>
        <taxon>Euteleostomi</taxon>
        <taxon>Actinopterygii</taxon>
        <taxon>Neopterygii</taxon>
        <taxon>Teleostei</taxon>
        <taxon>Neoteleostei</taxon>
        <taxon>Acanthomorphata</taxon>
        <taxon>Ovalentaria</taxon>
        <taxon>Cichlomorphae</taxon>
        <taxon>Cichliformes</taxon>
        <taxon>Cichlidae</taxon>
        <taxon>African cichlids</taxon>
        <taxon>Pseudocrenilabrinae</taxon>
        <taxon>Lamprologini</taxon>
        <taxon>Neolamprologus</taxon>
    </lineage>
</organism>
<dbReference type="InterPro" id="IPR007110">
    <property type="entry name" value="Ig-like_dom"/>
</dbReference>
<evidence type="ECO:0000256" key="2">
    <source>
        <dbReference type="SAM" id="Phobius"/>
    </source>
</evidence>
<name>A0A3Q4GVP5_NEOBR</name>
<keyword evidence="2" id="KW-1133">Transmembrane helix</keyword>
<evidence type="ECO:0000313" key="5">
    <source>
        <dbReference type="Proteomes" id="UP000261580"/>
    </source>
</evidence>
<reference evidence="4" key="2">
    <citation type="submission" date="2025-09" db="UniProtKB">
        <authorList>
            <consortium name="Ensembl"/>
        </authorList>
    </citation>
    <scope>IDENTIFICATION</scope>
</reference>
<evidence type="ECO:0000313" key="4">
    <source>
        <dbReference type="Ensembl" id="ENSNBRP00000013226.1"/>
    </source>
</evidence>
<dbReference type="SUPFAM" id="SSF48726">
    <property type="entry name" value="Immunoglobulin"/>
    <property type="match status" value="2"/>
</dbReference>
<dbReference type="GO" id="GO:0007155">
    <property type="term" value="P:cell adhesion"/>
    <property type="evidence" value="ECO:0007669"/>
    <property type="project" value="InterPro"/>
</dbReference>
<dbReference type="InterPro" id="IPR003599">
    <property type="entry name" value="Ig_sub"/>
</dbReference>
<dbReference type="Proteomes" id="UP000261580">
    <property type="component" value="Unassembled WGS sequence"/>
</dbReference>
<dbReference type="InterPro" id="IPR042472">
    <property type="entry name" value="MXRA8"/>
</dbReference>
<keyword evidence="5" id="KW-1185">Reference proteome</keyword>
<dbReference type="SMART" id="SM00406">
    <property type="entry name" value="IGv"/>
    <property type="match status" value="2"/>
</dbReference>
<feature type="domain" description="Ig-like" evidence="3">
    <location>
        <begin position="15"/>
        <end position="142"/>
    </location>
</feature>
<dbReference type="InterPro" id="IPR013106">
    <property type="entry name" value="Ig_V-set"/>
</dbReference>
<dbReference type="GO" id="GO:0016020">
    <property type="term" value="C:membrane"/>
    <property type="evidence" value="ECO:0007669"/>
    <property type="project" value="InterPro"/>
</dbReference>
<dbReference type="InterPro" id="IPR036179">
    <property type="entry name" value="Ig-like_dom_sf"/>
</dbReference>
<feature type="transmembrane region" description="Helical" evidence="2">
    <location>
        <begin position="321"/>
        <end position="341"/>
    </location>
</feature>
<dbReference type="GO" id="GO:0009986">
    <property type="term" value="C:cell surface"/>
    <property type="evidence" value="ECO:0007669"/>
    <property type="project" value="TreeGrafter"/>
</dbReference>
<keyword evidence="2" id="KW-0472">Membrane</keyword>
<dbReference type="PANTHER" id="PTHR44793:SF2">
    <property type="entry name" value="MATRIX REMODELING-ASSOCIATED PROTEIN 8"/>
    <property type="match status" value="1"/>
</dbReference>
<dbReference type="Ensembl" id="ENSNBRT00000013598.1">
    <property type="protein sequence ID" value="ENSNBRP00000013226.1"/>
    <property type="gene ID" value="ENSNBRG00000010254.1"/>
</dbReference>